<dbReference type="InterPro" id="IPR006680">
    <property type="entry name" value="Amidohydro-rel"/>
</dbReference>
<dbReference type="PANTHER" id="PTHR36842:SF1">
    <property type="entry name" value="PROTEIN TOLB"/>
    <property type="match status" value="1"/>
</dbReference>
<reference evidence="4 5" key="1">
    <citation type="journal article" date="2017" name="Antonie Van Leeuwenhoek">
        <title>Rhizobium rhizosphaerae sp. nov., a novel species isolated from rice rhizosphere.</title>
        <authorList>
            <person name="Zhao J.J."/>
            <person name="Zhang J."/>
            <person name="Zhang R.J."/>
            <person name="Zhang C.W."/>
            <person name="Yin H.Q."/>
            <person name="Zhang X.X."/>
        </authorList>
    </citation>
    <scope>NUCLEOTIDE SEQUENCE [LARGE SCALE GENOMIC DNA]</scope>
    <source>
        <strain evidence="4 5">E3</strain>
    </source>
</reference>
<evidence type="ECO:0000313" key="5">
    <source>
        <dbReference type="Proteomes" id="UP000006334"/>
    </source>
</evidence>
<dbReference type="eggNOG" id="COG1228">
    <property type="taxonomic scope" value="Bacteria"/>
</dbReference>
<gene>
    <name evidence="4" type="ORF">GLIP_3557</name>
</gene>
<dbReference type="InterPro" id="IPR011659">
    <property type="entry name" value="WD40"/>
</dbReference>
<evidence type="ECO:0000313" key="4">
    <source>
        <dbReference type="EMBL" id="GAC16169.1"/>
    </source>
</evidence>
<keyword evidence="5" id="KW-1185">Reference proteome</keyword>
<dbReference type="PANTHER" id="PTHR36842">
    <property type="entry name" value="PROTEIN TOLB HOMOLOG"/>
    <property type="match status" value="1"/>
</dbReference>
<feature type="signal peptide" evidence="2">
    <location>
        <begin position="1"/>
        <end position="27"/>
    </location>
</feature>
<feature type="domain" description="Amidohydrolase-related" evidence="3">
    <location>
        <begin position="1002"/>
        <end position="1069"/>
    </location>
</feature>
<comment type="caution">
    <text evidence="4">The sequence shown here is derived from an EMBL/GenBank/DDBJ whole genome shotgun (WGS) entry which is preliminary data.</text>
</comment>
<keyword evidence="2" id="KW-0732">Signal</keyword>
<dbReference type="EMBL" id="BAEN01000067">
    <property type="protein sequence ID" value="GAC16169.1"/>
    <property type="molecule type" value="Genomic_DNA"/>
</dbReference>
<dbReference type="eggNOG" id="COG0823">
    <property type="taxonomic scope" value="Bacteria"/>
</dbReference>
<feature type="chain" id="PRO_5003896407" description="Amidohydrolase-related domain-containing protein" evidence="2">
    <location>
        <begin position="28"/>
        <end position="1116"/>
    </location>
</feature>
<dbReference type="SUPFAM" id="SSF82171">
    <property type="entry name" value="DPP6 N-terminal domain-like"/>
    <property type="match status" value="2"/>
</dbReference>
<dbReference type="InterPro" id="IPR032466">
    <property type="entry name" value="Metal_Hydrolase"/>
</dbReference>
<dbReference type="GO" id="GO:0016810">
    <property type="term" value="F:hydrolase activity, acting on carbon-nitrogen (but not peptide) bonds"/>
    <property type="evidence" value="ECO:0007669"/>
    <property type="project" value="InterPro"/>
</dbReference>
<dbReference type="SUPFAM" id="SSF51556">
    <property type="entry name" value="Metallo-dependent hydrolases"/>
    <property type="match status" value="1"/>
</dbReference>
<evidence type="ECO:0000256" key="1">
    <source>
        <dbReference type="ARBA" id="ARBA00009820"/>
    </source>
</evidence>
<dbReference type="Gene3D" id="2.30.40.10">
    <property type="entry name" value="Urease, subunit C, domain 1"/>
    <property type="match status" value="1"/>
</dbReference>
<protein>
    <recommendedName>
        <fullName evidence="3">Amidohydrolase-related domain-containing protein</fullName>
    </recommendedName>
</protein>
<name>K6X6C1_9ALTE</name>
<evidence type="ECO:0000256" key="2">
    <source>
        <dbReference type="SAM" id="SignalP"/>
    </source>
</evidence>
<sequence length="1116" mass="124682">MMIFNRSAKVGYLLLSISLLFSANNYAAQDESADSEANSPSSEKQEWDVLNPPFELSSLEIDTDEVTWASLDISPNGKQMVFDTLGDIFIVDIEGGKATSLTQDFAWNIQPAFSPDGKKIAFSSDRGGLSNIWVMNTDGTDLKQITKEKNNIMHSPKWSPDGQYVLATKGIMSSRSIPAGEIWMYHFSGGDGIQLKARVNGKVDQKNIADPAFSPDGKYVYFTQDITAGSRFNYNRDPLKSIFAITRYELDSGEEERFISGTGGAIVPTPSPDGKQIAFIRRIKNRTALFVKDLTDGTERVLYQDLERDMQEGFGSEGYFAYFDWTPDSNNIVFWTGGKFHKLNVNDLKVETIPVNLSTTAQYAEAVRFDVDVAPESFDIKMIRWAQKSPDGKNIVYQALGKLYVKDLKSGKVKRLTKQNDHDENYPRYSNDGKKIVYTTWNDQDLGTIRIVSARGGKGKVISKNPGHYVEPSFSLDGELVTYRKVTGGYLLSPKWSVEPGLYVVNIDEKSHTRIAQSGFAPHFAGSNQRVYYTTVVGGTPYTETQLVSVDLNGEDKREHLYGADKINEYRLSHDGKWIAFVHQYNAYVAPFKEMGKRQNIGPTSTATPIKQVSSRAGEYLTWLPDNKTLSWYHGPHYFERELKDAFEFLPDSPETLPEPVSEGINLSFNHKADMPEGYKAIVGGTVITMRDADNQQEVIENAVVLIKDNKIEAIGKVDEIEIPKSALVIDAKGKTVIPGLIDTHAHGSQGSNEIIPQQNWNQYSNLAFGVTTIHDPSNDTTEIFSAAELQKAGLIVAPRIYSTGTILYGAEGLGYKAIIKSFEDAKYHLQRLKDVGAISVKSYNQPRRDQRQQVLAAAKELGLMVVPEGGGKLQQNITMVVDGHTGLEHSLPIAKGYNDLTSLWSATKSGYTPTFVVSYGGLMGEEYWYDRTEVWKNPRLMRYTPAHIIDKRAIRRPTAPDNQYNHFNVASYAKVLRDNGVGVQIGAHGQREGLAAHWELWSMQQGGFTPWEALRGGTIDGAKHLGMDKQIGSIEVGKVADLVVIDGDVLTDLQRSEFVDYTVINGRVYEAATMNEVNSKKKRQAFFFEQDNQSFMPKETEARVHQKGKQHKWVH</sequence>
<comment type="similarity">
    <text evidence="1">Belongs to the TolB family.</text>
</comment>
<dbReference type="Pfam" id="PF07676">
    <property type="entry name" value="PD40"/>
    <property type="match status" value="3"/>
</dbReference>
<dbReference type="Gene3D" id="1.20.58.520">
    <property type="entry name" value="Amidohydrolase"/>
    <property type="match status" value="1"/>
</dbReference>
<evidence type="ECO:0000259" key="3">
    <source>
        <dbReference type="Pfam" id="PF01979"/>
    </source>
</evidence>
<dbReference type="Proteomes" id="UP000006334">
    <property type="component" value="Unassembled WGS sequence"/>
</dbReference>
<dbReference type="Gene3D" id="3.30.110.90">
    <property type="entry name" value="Amidohydrolase"/>
    <property type="match status" value="1"/>
</dbReference>
<dbReference type="SUPFAM" id="SSF51338">
    <property type="entry name" value="Composite domain of metallo-dependent hydrolases"/>
    <property type="match status" value="1"/>
</dbReference>
<dbReference type="Pfam" id="PF26549">
    <property type="entry name" value="Tricorn_N"/>
    <property type="match status" value="1"/>
</dbReference>
<dbReference type="InterPro" id="IPR011059">
    <property type="entry name" value="Metal-dep_hydrolase_composite"/>
</dbReference>
<dbReference type="STRING" id="1127673.GLIP_3557"/>
<proteinExistence type="inferred from homology"/>
<dbReference type="Pfam" id="PF01979">
    <property type="entry name" value="Amidohydro_1"/>
    <property type="match status" value="1"/>
</dbReference>
<dbReference type="Gene3D" id="3.40.50.10910">
    <property type="entry name" value="Amidohydrolase"/>
    <property type="match status" value="1"/>
</dbReference>
<dbReference type="Gene3D" id="2.120.10.30">
    <property type="entry name" value="TolB, C-terminal domain"/>
    <property type="match status" value="2"/>
</dbReference>
<accession>K6X6C1</accession>
<dbReference type="AlphaFoldDB" id="K6X6C1"/>
<dbReference type="InterPro" id="IPR011042">
    <property type="entry name" value="6-blade_b-propeller_TolB-like"/>
</dbReference>
<organism evidence="4 5">
    <name type="scientific">Aliiglaciecola lipolytica E3</name>
    <dbReference type="NCBI Taxonomy" id="1127673"/>
    <lineage>
        <taxon>Bacteria</taxon>
        <taxon>Pseudomonadati</taxon>
        <taxon>Pseudomonadota</taxon>
        <taxon>Gammaproteobacteria</taxon>
        <taxon>Alteromonadales</taxon>
        <taxon>Alteromonadaceae</taxon>
        <taxon>Aliiglaciecola</taxon>
    </lineage>
</organism>